<dbReference type="Proteomes" id="UP001311232">
    <property type="component" value="Unassembled WGS sequence"/>
</dbReference>
<dbReference type="EMBL" id="JAHHUM010000030">
    <property type="protein sequence ID" value="KAK5623419.1"/>
    <property type="molecule type" value="Genomic_DNA"/>
</dbReference>
<accession>A0AAV9SPY3</accession>
<comment type="caution">
    <text evidence="1">The sequence shown here is derived from an EMBL/GenBank/DDBJ whole genome shotgun (WGS) entry which is preliminary data.</text>
</comment>
<reference evidence="1 2" key="1">
    <citation type="submission" date="2021-06" db="EMBL/GenBank/DDBJ databases">
        <authorList>
            <person name="Palmer J.M."/>
        </authorList>
    </citation>
    <scope>NUCLEOTIDE SEQUENCE [LARGE SCALE GENOMIC DNA]</scope>
    <source>
        <strain evidence="1 2">MEX-2019</strain>
        <tissue evidence="1">Muscle</tissue>
    </source>
</reference>
<protein>
    <submittedName>
        <fullName evidence="1">Uncharacterized protein</fullName>
    </submittedName>
</protein>
<keyword evidence="2" id="KW-1185">Reference proteome</keyword>
<sequence length="103" mass="11144">MGPPTQHPRKRGARDTWGQFCGTAPEVGKLAGPSPSTATVFQLQECDYMGSDKANKGCAAWEHLCSGILGDSVHGFYLLSNRWPDPHLFLVPHDVIGTAPLQL</sequence>
<name>A0AAV9SPY3_9TELE</name>
<dbReference type="AlphaFoldDB" id="A0AAV9SPY3"/>
<evidence type="ECO:0000313" key="2">
    <source>
        <dbReference type="Proteomes" id="UP001311232"/>
    </source>
</evidence>
<evidence type="ECO:0000313" key="1">
    <source>
        <dbReference type="EMBL" id="KAK5623419.1"/>
    </source>
</evidence>
<proteinExistence type="predicted"/>
<organism evidence="1 2">
    <name type="scientific">Crenichthys baileyi</name>
    <name type="common">White River springfish</name>
    <dbReference type="NCBI Taxonomy" id="28760"/>
    <lineage>
        <taxon>Eukaryota</taxon>
        <taxon>Metazoa</taxon>
        <taxon>Chordata</taxon>
        <taxon>Craniata</taxon>
        <taxon>Vertebrata</taxon>
        <taxon>Euteleostomi</taxon>
        <taxon>Actinopterygii</taxon>
        <taxon>Neopterygii</taxon>
        <taxon>Teleostei</taxon>
        <taxon>Neoteleostei</taxon>
        <taxon>Acanthomorphata</taxon>
        <taxon>Ovalentaria</taxon>
        <taxon>Atherinomorphae</taxon>
        <taxon>Cyprinodontiformes</taxon>
        <taxon>Goodeidae</taxon>
        <taxon>Crenichthys</taxon>
    </lineage>
</organism>
<gene>
    <name evidence="1" type="ORF">CRENBAI_014563</name>
</gene>